<accession>A0A0K2V1C3</accession>
<organism evidence="1">
    <name type="scientific">Lepeophtheirus salmonis</name>
    <name type="common">Salmon louse</name>
    <name type="synonym">Caligus salmonis</name>
    <dbReference type="NCBI Taxonomy" id="72036"/>
    <lineage>
        <taxon>Eukaryota</taxon>
        <taxon>Metazoa</taxon>
        <taxon>Ecdysozoa</taxon>
        <taxon>Arthropoda</taxon>
        <taxon>Crustacea</taxon>
        <taxon>Multicrustacea</taxon>
        <taxon>Hexanauplia</taxon>
        <taxon>Copepoda</taxon>
        <taxon>Siphonostomatoida</taxon>
        <taxon>Caligidae</taxon>
        <taxon>Lepeophtheirus</taxon>
    </lineage>
</organism>
<sequence>PRYAPVVSSLRLYTDFSNDTCNCKALLDSE</sequence>
<dbReference type="AlphaFoldDB" id="A0A0K2V1C3"/>
<reference evidence="1" key="1">
    <citation type="submission" date="2014-05" db="EMBL/GenBank/DDBJ databases">
        <authorList>
            <person name="Chronopoulou M."/>
        </authorList>
    </citation>
    <scope>NUCLEOTIDE SEQUENCE</scope>
    <source>
        <tissue evidence="1">Whole organism</tissue>
    </source>
</reference>
<protein>
    <submittedName>
        <fullName evidence="1">Uncharacterized protein</fullName>
    </submittedName>
</protein>
<feature type="non-terminal residue" evidence="1">
    <location>
        <position position="1"/>
    </location>
</feature>
<evidence type="ECO:0000313" key="1">
    <source>
        <dbReference type="EMBL" id="CDW43937.1"/>
    </source>
</evidence>
<dbReference type="EMBL" id="HACA01026576">
    <property type="protein sequence ID" value="CDW43937.1"/>
    <property type="molecule type" value="Transcribed_RNA"/>
</dbReference>
<name>A0A0K2V1C3_LEPSM</name>
<proteinExistence type="predicted"/>